<evidence type="ECO:0000256" key="2">
    <source>
        <dbReference type="ARBA" id="ARBA00009212"/>
    </source>
</evidence>
<feature type="transmembrane region" description="Helical" evidence="9">
    <location>
        <begin position="60"/>
        <end position="84"/>
    </location>
</feature>
<evidence type="ECO:0000256" key="7">
    <source>
        <dbReference type="ARBA" id="ARBA00023136"/>
    </source>
</evidence>
<dbReference type="OrthoDB" id="9800226at2"/>
<dbReference type="PANTHER" id="PTHR34702">
    <property type="entry name" value="NA(+)/H(+) ANTIPORTER SUBUNIT F1"/>
    <property type="match status" value="1"/>
</dbReference>
<comment type="subcellular location">
    <subcellularLocation>
        <location evidence="1 8">Cell membrane</location>
        <topology evidence="1 8">Multi-pass membrane protein</topology>
    </subcellularLocation>
</comment>
<dbReference type="Pfam" id="PF04066">
    <property type="entry name" value="MrpF_PhaF"/>
    <property type="match status" value="1"/>
</dbReference>
<keyword evidence="4 8" id="KW-1003">Cell membrane</keyword>
<dbReference type="RefSeq" id="WP_015280699.1">
    <property type="nucleotide sequence ID" value="NC_019940.1"/>
</dbReference>
<keyword evidence="11" id="KW-1185">Reference proteome</keyword>
<evidence type="ECO:0000256" key="6">
    <source>
        <dbReference type="ARBA" id="ARBA00022989"/>
    </source>
</evidence>
<feature type="transmembrane region" description="Helical" evidence="9">
    <location>
        <begin position="6"/>
        <end position="23"/>
    </location>
</feature>
<dbReference type="PANTHER" id="PTHR34702:SF1">
    <property type="entry name" value="NA(+)_H(+) ANTIPORTER SUBUNIT F"/>
    <property type="match status" value="1"/>
</dbReference>
<dbReference type="PATRIC" id="fig|765912.4.peg.1747"/>
<comment type="similarity">
    <text evidence="2 8">Belongs to the CPA3 antiporters (TC 2.A.63) subunit F family.</text>
</comment>
<keyword evidence="3 8" id="KW-0813">Transport</keyword>
<keyword evidence="8" id="KW-0406">Ion transport</keyword>
<dbReference type="AlphaFoldDB" id="L0GUY4"/>
<feature type="transmembrane region" description="Helical" evidence="9">
    <location>
        <begin position="35"/>
        <end position="54"/>
    </location>
</feature>
<keyword evidence="5 9" id="KW-0812">Transmembrane</keyword>
<reference evidence="10 11" key="1">
    <citation type="submission" date="2011-09" db="EMBL/GenBank/DDBJ databases">
        <title>Complete sequence of chromosome of Thioflavicoccus mobilis 8321.</title>
        <authorList>
            <consortium name="US DOE Joint Genome Institute"/>
            <person name="Lucas S."/>
            <person name="Han J."/>
            <person name="Lapidus A."/>
            <person name="Cheng J.-F."/>
            <person name="Goodwin L."/>
            <person name="Pitluck S."/>
            <person name="Peters L."/>
            <person name="Ovchinnikova G."/>
            <person name="Lu M."/>
            <person name="Detter J.C."/>
            <person name="Han C."/>
            <person name="Tapia R."/>
            <person name="Land M."/>
            <person name="Hauser L."/>
            <person name="Kyrpides N."/>
            <person name="Ivanova N."/>
            <person name="Pagani I."/>
            <person name="Vogl K."/>
            <person name="Liu Z."/>
            <person name="Imhoff J."/>
            <person name="Thiel V."/>
            <person name="Frigaard N.-U."/>
            <person name="Bryant D."/>
            <person name="Woyke T."/>
        </authorList>
    </citation>
    <scope>NUCLEOTIDE SEQUENCE [LARGE SCALE GENOMIC DNA]</scope>
    <source>
        <strain evidence="10 11">8321</strain>
    </source>
</reference>
<evidence type="ECO:0000256" key="1">
    <source>
        <dbReference type="ARBA" id="ARBA00004651"/>
    </source>
</evidence>
<dbReference type="KEGG" id="tmb:Thimo_1788"/>
<evidence type="ECO:0000256" key="5">
    <source>
        <dbReference type="ARBA" id="ARBA00022692"/>
    </source>
</evidence>
<dbReference type="NCBIfam" id="NF004812">
    <property type="entry name" value="PRK06161.1"/>
    <property type="match status" value="1"/>
</dbReference>
<dbReference type="eggNOG" id="COG2212">
    <property type="taxonomic scope" value="Bacteria"/>
</dbReference>
<evidence type="ECO:0000256" key="8">
    <source>
        <dbReference type="PIRNR" id="PIRNR028784"/>
    </source>
</evidence>
<accession>L0GUY4</accession>
<dbReference type="InterPro" id="IPR007208">
    <property type="entry name" value="MrpF/PhaF-like"/>
</dbReference>
<proteinExistence type="inferred from homology"/>
<gene>
    <name evidence="10" type="ORF">Thimo_1788</name>
</gene>
<evidence type="ECO:0000313" key="10">
    <source>
        <dbReference type="EMBL" id="AGA90558.1"/>
    </source>
</evidence>
<evidence type="ECO:0000313" key="11">
    <source>
        <dbReference type="Proteomes" id="UP000010816"/>
    </source>
</evidence>
<dbReference type="HOGENOM" id="CLU_125825_1_3_6"/>
<sequence>MILSLSIHIASAMLAVAILLNLWRLAVGPDDTDRVLALDTLFINTIALLVVLGIRFDTTVYFESALVLALIGFIGTAAFCKYLLRGDVIE</sequence>
<evidence type="ECO:0000256" key="3">
    <source>
        <dbReference type="ARBA" id="ARBA00022448"/>
    </source>
</evidence>
<keyword evidence="6 9" id="KW-1133">Transmembrane helix</keyword>
<dbReference type="STRING" id="765912.Thimo_1788"/>
<dbReference type="GO" id="GO:0005886">
    <property type="term" value="C:plasma membrane"/>
    <property type="evidence" value="ECO:0007669"/>
    <property type="project" value="UniProtKB-SubCell"/>
</dbReference>
<keyword evidence="8" id="KW-0050">Antiport</keyword>
<dbReference type="GO" id="GO:0015385">
    <property type="term" value="F:sodium:proton antiporter activity"/>
    <property type="evidence" value="ECO:0007669"/>
    <property type="project" value="TreeGrafter"/>
</dbReference>
<evidence type="ECO:0000256" key="9">
    <source>
        <dbReference type="SAM" id="Phobius"/>
    </source>
</evidence>
<dbReference type="PIRSF" id="PIRSF028784">
    <property type="entry name" value="MrpF"/>
    <property type="match status" value="1"/>
</dbReference>
<dbReference type="EMBL" id="CP003051">
    <property type="protein sequence ID" value="AGA90558.1"/>
    <property type="molecule type" value="Genomic_DNA"/>
</dbReference>
<name>L0GUY4_9GAMM</name>
<dbReference type="Proteomes" id="UP000010816">
    <property type="component" value="Chromosome"/>
</dbReference>
<keyword evidence="7 8" id="KW-0472">Membrane</keyword>
<protein>
    <submittedName>
        <fullName evidence="10">Multisubunit Na+/H+ antiporter, MnhF subunit</fullName>
    </submittedName>
</protein>
<evidence type="ECO:0000256" key="4">
    <source>
        <dbReference type="ARBA" id="ARBA00022475"/>
    </source>
</evidence>
<organism evidence="10 11">
    <name type="scientific">Thioflavicoccus mobilis 8321</name>
    <dbReference type="NCBI Taxonomy" id="765912"/>
    <lineage>
        <taxon>Bacteria</taxon>
        <taxon>Pseudomonadati</taxon>
        <taxon>Pseudomonadota</taxon>
        <taxon>Gammaproteobacteria</taxon>
        <taxon>Chromatiales</taxon>
        <taxon>Chromatiaceae</taxon>
        <taxon>Thioflavicoccus</taxon>
    </lineage>
</organism>